<dbReference type="GO" id="GO:0005975">
    <property type="term" value="P:carbohydrate metabolic process"/>
    <property type="evidence" value="ECO:0007669"/>
    <property type="project" value="InterPro"/>
</dbReference>
<feature type="domain" description="GH18" evidence="3">
    <location>
        <begin position="1"/>
        <end position="362"/>
    </location>
</feature>
<evidence type="ECO:0000313" key="5">
    <source>
        <dbReference type="Proteomes" id="UP001497497"/>
    </source>
</evidence>
<dbReference type="GO" id="GO:0004568">
    <property type="term" value="F:chitinase activity"/>
    <property type="evidence" value="ECO:0007669"/>
    <property type="project" value="TreeGrafter"/>
</dbReference>
<dbReference type="GO" id="GO:0006032">
    <property type="term" value="P:chitin catabolic process"/>
    <property type="evidence" value="ECO:0007669"/>
    <property type="project" value="TreeGrafter"/>
</dbReference>
<dbReference type="InterPro" id="IPR001223">
    <property type="entry name" value="Glyco_hydro18_cat"/>
</dbReference>
<dbReference type="FunFam" id="3.20.20.80:FF:000007">
    <property type="entry name" value="Acidic mammalian chitinase"/>
    <property type="match status" value="1"/>
</dbReference>
<dbReference type="SUPFAM" id="SSF51445">
    <property type="entry name" value="(Trans)glycosidases"/>
    <property type="match status" value="1"/>
</dbReference>
<dbReference type="SMART" id="SM00636">
    <property type="entry name" value="Glyco_18"/>
    <property type="match status" value="1"/>
</dbReference>
<keyword evidence="5" id="KW-1185">Reference proteome</keyword>
<protein>
    <recommendedName>
        <fullName evidence="3">GH18 domain-containing protein</fullName>
    </recommendedName>
</protein>
<evidence type="ECO:0000256" key="1">
    <source>
        <dbReference type="ARBA" id="ARBA00022729"/>
    </source>
</evidence>
<gene>
    <name evidence="4" type="ORF">GSLYS_00014219001</name>
</gene>
<dbReference type="PANTHER" id="PTHR11177">
    <property type="entry name" value="CHITINASE"/>
    <property type="match status" value="1"/>
</dbReference>
<dbReference type="InterPro" id="IPR017853">
    <property type="entry name" value="GH"/>
</dbReference>
<dbReference type="InterPro" id="IPR050314">
    <property type="entry name" value="Glycosyl_Hydrlase_18"/>
</dbReference>
<keyword evidence="2" id="KW-1015">Disulfide bond</keyword>
<dbReference type="SUPFAM" id="SSF54556">
    <property type="entry name" value="Chitinase insertion domain"/>
    <property type="match status" value="1"/>
</dbReference>
<accession>A0AAV2I1R1</accession>
<proteinExistence type="predicted"/>
<dbReference type="Gene3D" id="3.10.50.10">
    <property type="match status" value="1"/>
</dbReference>
<evidence type="ECO:0000313" key="4">
    <source>
        <dbReference type="EMBL" id="CAL1540570.1"/>
    </source>
</evidence>
<evidence type="ECO:0000256" key="2">
    <source>
        <dbReference type="ARBA" id="ARBA00023157"/>
    </source>
</evidence>
<dbReference type="Pfam" id="PF00704">
    <property type="entry name" value="Glyco_hydro_18"/>
    <property type="match status" value="1"/>
</dbReference>
<keyword evidence="1" id="KW-0732">Signal</keyword>
<dbReference type="PANTHER" id="PTHR11177:SF317">
    <property type="entry name" value="CHITINASE 12-RELATED"/>
    <property type="match status" value="1"/>
</dbReference>
<dbReference type="CDD" id="cd02872">
    <property type="entry name" value="GH18_chitolectin_chitotriosidase"/>
    <property type="match status" value="1"/>
</dbReference>
<sequence length="362" mass="41481">MTNWAQYRPKPMKFFPEDVDPDLCTHLIYAFASLEENKLVAVEWNEDETKSRKGLYKRVNRLRNKKPALKVLLSVGGWEFMSEPFSQMVSTAESRAVFVNTTVDFLRKRTFDGLDLHWEYPALRGGIPEDRPRFTLLVKELADAFRAETLSTKTEKLLLTAAVGASKKIIDTAYEPFEIERELDFINVMTYNFHGAWDTEVGHHSPLYAEDGLSLSFAADYLKSMGVPASKLVIGVGTYGRHVILNSTTEHKIGTGVKKAGKRGNFTRDDGALAYFEICKVLRDEGLIIREPKQHVPYYYKNRLWLGYDDAESLQEKVRYIKENHYGGVMIWTLDMDDFNGLQCEEGTYPLVKAIIEECKKF</sequence>
<comment type="caution">
    <text evidence="4">The sequence shown here is derived from an EMBL/GenBank/DDBJ whole genome shotgun (WGS) entry which is preliminary data.</text>
</comment>
<dbReference type="EMBL" id="CAXITT010000388">
    <property type="protein sequence ID" value="CAL1540570.1"/>
    <property type="molecule type" value="Genomic_DNA"/>
</dbReference>
<name>A0AAV2I1R1_LYMST</name>
<dbReference type="Gene3D" id="3.20.20.80">
    <property type="entry name" value="Glycosidases"/>
    <property type="match status" value="1"/>
</dbReference>
<dbReference type="PROSITE" id="PS51910">
    <property type="entry name" value="GH18_2"/>
    <property type="match status" value="1"/>
</dbReference>
<dbReference type="GO" id="GO:0005576">
    <property type="term" value="C:extracellular region"/>
    <property type="evidence" value="ECO:0007669"/>
    <property type="project" value="TreeGrafter"/>
</dbReference>
<organism evidence="4 5">
    <name type="scientific">Lymnaea stagnalis</name>
    <name type="common">Great pond snail</name>
    <name type="synonym">Helix stagnalis</name>
    <dbReference type="NCBI Taxonomy" id="6523"/>
    <lineage>
        <taxon>Eukaryota</taxon>
        <taxon>Metazoa</taxon>
        <taxon>Spiralia</taxon>
        <taxon>Lophotrochozoa</taxon>
        <taxon>Mollusca</taxon>
        <taxon>Gastropoda</taxon>
        <taxon>Heterobranchia</taxon>
        <taxon>Euthyneura</taxon>
        <taxon>Panpulmonata</taxon>
        <taxon>Hygrophila</taxon>
        <taxon>Lymnaeoidea</taxon>
        <taxon>Lymnaeidae</taxon>
        <taxon>Lymnaea</taxon>
    </lineage>
</organism>
<dbReference type="InterPro" id="IPR029070">
    <property type="entry name" value="Chitinase_insertion_sf"/>
</dbReference>
<dbReference type="AlphaFoldDB" id="A0AAV2I1R1"/>
<dbReference type="GO" id="GO:0008061">
    <property type="term" value="F:chitin binding"/>
    <property type="evidence" value="ECO:0007669"/>
    <property type="project" value="InterPro"/>
</dbReference>
<dbReference type="Proteomes" id="UP001497497">
    <property type="component" value="Unassembled WGS sequence"/>
</dbReference>
<dbReference type="InterPro" id="IPR011583">
    <property type="entry name" value="Chitinase_II/V-like_cat"/>
</dbReference>
<reference evidence="4 5" key="1">
    <citation type="submission" date="2024-04" db="EMBL/GenBank/DDBJ databases">
        <authorList>
            <consortium name="Genoscope - CEA"/>
            <person name="William W."/>
        </authorList>
    </citation>
    <scope>NUCLEOTIDE SEQUENCE [LARGE SCALE GENOMIC DNA]</scope>
</reference>
<evidence type="ECO:0000259" key="3">
    <source>
        <dbReference type="PROSITE" id="PS51910"/>
    </source>
</evidence>
<dbReference type="FunFam" id="3.10.50.10:FF:000001">
    <property type="entry name" value="Chitinase 3-like 1"/>
    <property type="match status" value="1"/>
</dbReference>